<protein>
    <submittedName>
        <fullName evidence="1">Uncharacterized protein</fullName>
    </submittedName>
</protein>
<evidence type="ECO:0000313" key="2">
    <source>
        <dbReference type="Proteomes" id="UP000299102"/>
    </source>
</evidence>
<reference evidence="1 2" key="1">
    <citation type="journal article" date="2019" name="Commun. Biol.">
        <title>The bagworm genome reveals a unique fibroin gene that provides high tensile strength.</title>
        <authorList>
            <person name="Kono N."/>
            <person name="Nakamura H."/>
            <person name="Ohtoshi R."/>
            <person name="Tomita M."/>
            <person name="Numata K."/>
            <person name="Arakawa K."/>
        </authorList>
    </citation>
    <scope>NUCLEOTIDE SEQUENCE [LARGE SCALE GENOMIC DNA]</scope>
</reference>
<evidence type="ECO:0000313" key="1">
    <source>
        <dbReference type="EMBL" id="GBP75016.1"/>
    </source>
</evidence>
<proteinExistence type="predicted"/>
<dbReference type="Proteomes" id="UP000299102">
    <property type="component" value="Unassembled WGS sequence"/>
</dbReference>
<comment type="caution">
    <text evidence="1">The sequence shown here is derived from an EMBL/GenBank/DDBJ whole genome shotgun (WGS) entry which is preliminary data.</text>
</comment>
<accession>A0A4C1YFT8</accession>
<keyword evidence="2" id="KW-1185">Reference proteome</keyword>
<gene>
    <name evidence="1" type="ORF">EVAR_82434_1</name>
</gene>
<organism evidence="1 2">
    <name type="scientific">Eumeta variegata</name>
    <name type="common">Bagworm moth</name>
    <name type="synonym">Eumeta japonica</name>
    <dbReference type="NCBI Taxonomy" id="151549"/>
    <lineage>
        <taxon>Eukaryota</taxon>
        <taxon>Metazoa</taxon>
        <taxon>Ecdysozoa</taxon>
        <taxon>Arthropoda</taxon>
        <taxon>Hexapoda</taxon>
        <taxon>Insecta</taxon>
        <taxon>Pterygota</taxon>
        <taxon>Neoptera</taxon>
        <taxon>Endopterygota</taxon>
        <taxon>Lepidoptera</taxon>
        <taxon>Glossata</taxon>
        <taxon>Ditrysia</taxon>
        <taxon>Tineoidea</taxon>
        <taxon>Psychidae</taxon>
        <taxon>Oiketicinae</taxon>
        <taxon>Eumeta</taxon>
    </lineage>
</organism>
<sequence>MVFSNRDSGPYRNWRRYPAPMNDYRQRSAALTSRGSPKSMSRHVIDPVKDYHGQRTVLRGKAVPPFSFVRYSYHAARLRRAVDSLRNGCA</sequence>
<dbReference type="EMBL" id="BGZK01001232">
    <property type="protein sequence ID" value="GBP75016.1"/>
    <property type="molecule type" value="Genomic_DNA"/>
</dbReference>
<dbReference type="AlphaFoldDB" id="A0A4C1YFT8"/>
<name>A0A4C1YFT8_EUMVA</name>